<evidence type="ECO:0000256" key="1">
    <source>
        <dbReference type="SAM" id="Phobius"/>
    </source>
</evidence>
<sequence>MEDEQGLQHPKCTLLSGPFESFVQVLLGLIAMSVLIVKRYVERPRRPMRIWLFDASKQAIGAGVAHIANVTIAIALVGFSEENSTDECAMYFINFTLDTSIGVLLNWLFLRLLVLLARRFKWTALQTPGDYGDPVRVRVWIIQLLAWLIIIVSAKLVIGRFIILFQHSLVEFAHGMFQPLEQHPRVELVLVMVACPCLMNALQFWVQDSFLKRKPKYDLLPRTERWFEDDTSESSLQVSLHKAT</sequence>
<dbReference type="Proteomes" id="UP000481153">
    <property type="component" value="Unassembled WGS sequence"/>
</dbReference>
<accession>A0A6G0WLM6</accession>
<proteinExistence type="predicted"/>
<keyword evidence="1" id="KW-0812">Transmembrane</keyword>
<organism evidence="2 3">
    <name type="scientific">Aphanomyces euteiches</name>
    <dbReference type="NCBI Taxonomy" id="100861"/>
    <lineage>
        <taxon>Eukaryota</taxon>
        <taxon>Sar</taxon>
        <taxon>Stramenopiles</taxon>
        <taxon>Oomycota</taxon>
        <taxon>Saprolegniomycetes</taxon>
        <taxon>Saprolegniales</taxon>
        <taxon>Verrucalvaceae</taxon>
        <taxon>Aphanomyces</taxon>
    </lineage>
</organism>
<dbReference type="InterPro" id="IPR022127">
    <property type="entry name" value="STIMATE/YPL162C"/>
</dbReference>
<dbReference type="Pfam" id="PF12400">
    <property type="entry name" value="STIMATE"/>
    <property type="match status" value="1"/>
</dbReference>
<dbReference type="AlphaFoldDB" id="A0A6G0WLM6"/>
<feature type="transmembrane region" description="Helical" evidence="1">
    <location>
        <begin position="91"/>
        <end position="116"/>
    </location>
</feature>
<dbReference type="PANTHER" id="PTHR31735">
    <property type="entry name" value="VACUOLAR MEMBRANE PROTEIN YPL162C"/>
    <property type="match status" value="1"/>
</dbReference>
<feature type="transmembrane region" description="Helical" evidence="1">
    <location>
        <begin position="59"/>
        <end position="79"/>
    </location>
</feature>
<name>A0A6G0WLM6_9STRA</name>
<comment type="caution">
    <text evidence="2">The sequence shown here is derived from an EMBL/GenBank/DDBJ whole genome shotgun (WGS) entry which is preliminary data.</text>
</comment>
<dbReference type="VEuPathDB" id="FungiDB:AeMF1_005924"/>
<dbReference type="PANTHER" id="PTHR31735:SF1">
    <property type="entry name" value="VACUOLAR MEMBRANE PROTEIN YPL162C"/>
    <property type="match status" value="1"/>
</dbReference>
<protein>
    <submittedName>
        <fullName evidence="2">Uncharacterized protein</fullName>
    </submittedName>
</protein>
<feature type="transmembrane region" description="Helical" evidence="1">
    <location>
        <begin position="21"/>
        <end position="38"/>
    </location>
</feature>
<gene>
    <name evidence="2" type="ORF">Ae201684_014017</name>
</gene>
<evidence type="ECO:0000313" key="3">
    <source>
        <dbReference type="Proteomes" id="UP000481153"/>
    </source>
</evidence>
<evidence type="ECO:0000313" key="2">
    <source>
        <dbReference type="EMBL" id="KAF0728191.1"/>
    </source>
</evidence>
<dbReference type="GO" id="GO:0016020">
    <property type="term" value="C:membrane"/>
    <property type="evidence" value="ECO:0007669"/>
    <property type="project" value="TreeGrafter"/>
</dbReference>
<reference evidence="2 3" key="1">
    <citation type="submission" date="2019-07" db="EMBL/GenBank/DDBJ databases">
        <title>Genomics analysis of Aphanomyces spp. identifies a new class of oomycete effector associated with host adaptation.</title>
        <authorList>
            <person name="Gaulin E."/>
        </authorList>
    </citation>
    <scope>NUCLEOTIDE SEQUENCE [LARGE SCALE GENOMIC DNA]</scope>
    <source>
        <strain evidence="2 3">ATCC 201684</strain>
    </source>
</reference>
<dbReference type="OrthoDB" id="431202at2759"/>
<keyword evidence="3" id="KW-1185">Reference proteome</keyword>
<feature type="transmembrane region" description="Helical" evidence="1">
    <location>
        <begin position="185"/>
        <end position="206"/>
    </location>
</feature>
<keyword evidence="1" id="KW-0472">Membrane</keyword>
<dbReference type="EMBL" id="VJMJ01000181">
    <property type="protein sequence ID" value="KAF0728191.1"/>
    <property type="molecule type" value="Genomic_DNA"/>
</dbReference>
<keyword evidence="1" id="KW-1133">Transmembrane helix</keyword>
<feature type="transmembrane region" description="Helical" evidence="1">
    <location>
        <begin position="137"/>
        <end position="165"/>
    </location>
</feature>